<dbReference type="Proteomes" id="UP000287651">
    <property type="component" value="Unassembled WGS sequence"/>
</dbReference>
<protein>
    <submittedName>
        <fullName evidence="1">Uncharacterized protein</fullName>
    </submittedName>
</protein>
<dbReference type="PANTHER" id="PTHR13366:SF0">
    <property type="entry name" value="HEAT REPEAT-CONTAINING PROTEIN 6"/>
    <property type="match status" value="1"/>
</dbReference>
<accession>A0A427ARS4</accession>
<proteinExistence type="predicted"/>
<dbReference type="InterPro" id="IPR052107">
    <property type="entry name" value="HEAT6"/>
</dbReference>
<evidence type="ECO:0000313" key="1">
    <source>
        <dbReference type="EMBL" id="RRT78942.1"/>
    </source>
</evidence>
<sequence>MARQDSSVSISLVLDECLRAVSGFKGADDLQDFRLLDIQRISDCTRSKKISSAPSYELDGPVALNGDCASCGLEQWNEVIVKHLPESLSHASPIVTLGDGVPSVRSAACRAIGVRITASWALANICDALRHRATELDLDSPEG</sequence>
<comment type="caution">
    <text evidence="1">The sequence shown here is derived from an EMBL/GenBank/DDBJ whole genome shotgun (WGS) entry which is preliminary data.</text>
</comment>
<name>A0A427ARS4_ENSVE</name>
<evidence type="ECO:0000313" key="2">
    <source>
        <dbReference type="Proteomes" id="UP000287651"/>
    </source>
</evidence>
<dbReference type="EMBL" id="AMZH03001543">
    <property type="protein sequence ID" value="RRT78942.1"/>
    <property type="molecule type" value="Genomic_DNA"/>
</dbReference>
<dbReference type="PANTHER" id="PTHR13366">
    <property type="entry name" value="MALARIA ANTIGEN-RELATED"/>
    <property type="match status" value="1"/>
</dbReference>
<organism evidence="1 2">
    <name type="scientific">Ensete ventricosum</name>
    <name type="common">Abyssinian banana</name>
    <name type="synonym">Musa ensete</name>
    <dbReference type="NCBI Taxonomy" id="4639"/>
    <lineage>
        <taxon>Eukaryota</taxon>
        <taxon>Viridiplantae</taxon>
        <taxon>Streptophyta</taxon>
        <taxon>Embryophyta</taxon>
        <taxon>Tracheophyta</taxon>
        <taxon>Spermatophyta</taxon>
        <taxon>Magnoliopsida</taxon>
        <taxon>Liliopsida</taxon>
        <taxon>Zingiberales</taxon>
        <taxon>Musaceae</taxon>
        <taxon>Ensete</taxon>
    </lineage>
</organism>
<reference evidence="1 2" key="1">
    <citation type="journal article" date="2014" name="Agronomy (Basel)">
        <title>A Draft Genome Sequence for Ensete ventricosum, the Drought-Tolerant Tree Against Hunger.</title>
        <authorList>
            <person name="Harrison J."/>
            <person name="Moore K.A."/>
            <person name="Paszkiewicz K."/>
            <person name="Jones T."/>
            <person name="Grant M."/>
            <person name="Ambacheew D."/>
            <person name="Muzemil S."/>
            <person name="Studholme D.J."/>
        </authorList>
    </citation>
    <scope>NUCLEOTIDE SEQUENCE [LARGE SCALE GENOMIC DNA]</scope>
</reference>
<dbReference type="AlphaFoldDB" id="A0A427ARS4"/>
<gene>
    <name evidence="1" type="ORF">B296_00024774</name>
</gene>